<sequence>AAYDLTLAIGILAASNQIKSDNIKDYIIMGELSLDGSLKPIKGALPIALKAKEEGFKFLILPKENAKEAAIVNNLEVLGVNHIMEVINHFNKEKFIEPTIIDIKSEF</sequence>
<gene>
    <name evidence="1" type="ORF">C1E23_21085</name>
</gene>
<comment type="caution">
    <text evidence="1">The sequence shown here is derived from an EMBL/GenBank/DDBJ whole genome shotgun (WGS) entry which is preliminary data.</text>
</comment>
<dbReference type="AlphaFoldDB" id="A0A4Q7IIG3"/>
<dbReference type="Gene3D" id="3.30.230.10">
    <property type="match status" value="1"/>
</dbReference>
<evidence type="ECO:0000313" key="1">
    <source>
        <dbReference type="EMBL" id="RZQ51159.1"/>
    </source>
</evidence>
<dbReference type="PRINTS" id="PR00830">
    <property type="entry name" value="ENDOLAPTASE"/>
</dbReference>
<protein>
    <submittedName>
        <fullName evidence="1">Magnesium chelatase</fullName>
    </submittedName>
</protein>
<proteinExistence type="predicted"/>
<dbReference type="InterPro" id="IPR014721">
    <property type="entry name" value="Ribsml_uS5_D2-typ_fold_subgr"/>
</dbReference>
<evidence type="ECO:0000313" key="2">
    <source>
        <dbReference type="Proteomes" id="UP000291338"/>
    </source>
</evidence>
<dbReference type="SUPFAM" id="SSF54211">
    <property type="entry name" value="Ribosomal protein S5 domain 2-like"/>
    <property type="match status" value="1"/>
</dbReference>
<dbReference type="EMBL" id="PPSX01000183">
    <property type="protein sequence ID" value="RZQ51159.1"/>
    <property type="molecule type" value="Genomic_DNA"/>
</dbReference>
<dbReference type="InterPro" id="IPR020568">
    <property type="entry name" value="Ribosomal_Su5_D2-typ_SF"/>
</dbReference>
<dbReference type="Pfam" id="PF13541">
    <property type="entry name" value="ChlI"/>
    <property type="match status" value="1"/>
</dbReference>
<reference evidence="1 2" key="1">
    <citation type="submission" date="2018-01" db="EMBL/GenBank/DDBJ databases">
        <title>Co-occurrence of chitin degradation, pigmentation and bioactivity in marine Pseudoalteromonas.</title>
        <authorList>
            <person name="Paulsen S."/>
            <person name="Gram L."/>
            <person name="Machado H."/>
        </authorList>
    </citation>
    <scope>NUCLEOTIDE SEQUENCE [LARGE SCALE GENOMIC DNA]</scope>
    <source>
        <strain evidence="1 2">S3898</strain>
    </source>
</reference>
<feature type="non-terminal residue" evidence="1">
    <location>
        <position position="107"/>
    </location>
</feature>
<dbReference type="Proteomes" id="UP000291338">
    <property type="component" value="Unassembled WGS sequence"/>
</dbReference>
<dbReference type="RefSeq" id="WP_130257395.1">
    <property type="nucleotide sequence ID" value="NZ_PPSX01000183.1"/>
</dbReference>
<organism evidence="1 2">
    <name type="scientific">Pseudoalteromonas phenolica</name>
    <dbReference type="NCBI Taxonomy" id="161398"/>
    <lineage>
        <taxon>Bacteria</taxon>
        <taxon>Pseudomonadati</taxon>
        <taxon>Pseudomonadota</taxon>
        <taxon>Gammaproteobacteria</taxon>
        <taxon>Alteromonadales</taxon>
        <taxon>Pseudoalteromonadaceae</taxon>
        <taxon>Pseudoalteromonas</taxon>
    </lineage>
</organism>
<accession>A0A4Q7IIG3</accession>
<feature type="non-terminal residue" evidence="1">
    <location>
        <position position="1"/>
    </location>
</feature>
<name>A0A4Q7IIG3_9GAMM</name>